<proteinExistence type="predicted"/>
<name>A0ACB7V3Z0_DIOAL</name>
<organism evidence="1 2">
    <name type="scientific">Dioscorea alata</name>
    <name type="common">Purple yam</name>
    <dbReference type="NCBI Taxonomy" id="55571"/>
    <lineage>
        <taxon>Eukaryota</taxon>
        <taxon>Viridiplantae</taxon>
        <taxon>Streptophyta</taxon>
        <taxon>Embryophyta</taxon>
        <taxon>Tracheophyta</taxon>
        <taxon>Spermatophyta</taxon>
        <taxon>Magnoliopsida</taxon>
        <taxon>Liliopsida</taxon>
        <taxon>Dioscoreales</taxon>
        <taxon>Dioscoreaceae</taxon>
        <taxon>Dioscorea</taxon>
    </lineage>
</organism>
<reference evidence="2" key="1">
    <citation type="journal article" date="2022" name="Nat. Commun.">
        <title>Chromosome evolution and the genetic basis of agronomically important traits in greater yam.</title>
        <authorList>
            <person name="Bredeson J.V."/>
            <person name="Lyons J.B."/>
            <person name="Oniyinde I.O."/>
            <person name="Okereke N.R."/>
            <person name="Kolade O."/>
            <person name="Nnabue I."/>
            <person name="Nwadili C.O."/>
            <person name="Hribova E."/>
            <person name="Parker M."/>
            <person name="Nwogha J."/>
            <person name="Shu S."/>
            <person name="Carlson J."/>
            <person name="Kariba R."/>
            <person name="Muthemba S."/>
            <person name="Knop K."/>
            <person name="Barton G.J."/>
            <person name="Sherwood A.V."/>
            <person name="Lopez-Montes A."/>
            <person name="Asiedu R."/>
            <person name="Jamnadass R."/>
            <person name="Muchugi A."/>
            <person name="Goodstein D."/>
            <person name="Egesi C.N."/>
            <person name="Featherston J."/>
            <person name="Asfaw A."/>
            <person name="Simpson G.G."/>
            <person name="Dolezel J."/>
            <person name="Hendre P.S."/>
            <person name="Van Deynze A."/>
            <person name="Kumar P.L."/>
            <person name="Obidiegwu J.E."/>
            <person name="Bhattacharjee R."/>
            <person name="Rokhsar D.S."/>
        </authorList>
    </citation>
    <scope>NUCLEOTIDE SEQUENCE [LARGE SCALE GENOMIC DNA]</scope>
    <source>
        <strain evidence="2">cv. TDa95/00328</strain>
    </source>
</reference>
<sequence>MVFQKRSDYGSCGYPIPVMPQVPKSARGKRSVRKKVEESQMCAFDLLAAVAGDLLLEKENFSTLNNATETPCPASPKHTVKVESNMDKAVKPEPYDQGSCNKSAFVSEVLVQRPVSCQIKGQSNSPKATISEHASISMKNDGFSKDGFSKCSAVDGNNRDFRSSPGLVPWKCSSGKNFPGFAESSEAHKICTLEDPMELDVKPPLFVSSDSSVEAPLYSNRIACGVSSPKLCNAVVDRDDDENLFRCTHPSMMTYRASRLQRVGNRRIRKLLASRHWKAALTTSKVGELGNNDAESKLVRKMCYTRQRMQRSSFKRRKVFGGCSIPASKGGISKEGIFSLGKGAFKTEVSDSCTTPRGGWFSSNGQSSSRIGQKALCESGDFHVKFSIKSFKVPELLIEIPETATVGSLKRTVMETVTAFLEGGLHVGVLLQGKKVRDDNKTLLQAGISHGDKIDNLGFTLEPNLRQAPETLTGPEHPHLLLPCDTVEPQPLSRIPAITAPTSLSRPSSVEPLLTSLGPESDHDSVHSPTSESVQDNPTATNSRALVPVPDMDVKALAVVPLCKSKRSELVQRRIRRPFTVSEVEALVQAVEKLGTGRWRDVKIRAFDHAKHRTYVDLKDKWKTLVHTAKISPHQRRGEPVPQELLDRVLSAHAYWSQQQAKLQMKTSPAEARLLL</sequence>
<accession>A0ACB7V3Z0</accession>
<keyword evidence="2" id="KW-1185">Reference proteome</keyword>
<dbReference type="Proteomes" id="UP000827976">
    <property type="component" value="Chromosome 12"/>
</dbReference>
<evidence type="ECO:0000313" key="2">
    <source>
        <dbReference type="Proteomes" id="UP000827976"/>
    </source>
</evidence>
<comment type="caution">
    <text evidence="1">The sequence shown here is derived from an EMBL/GenBank/DDBJ whole genome shotgun (WGS) entry which is preliminary data.</text>
</comment>
<protein>
    <submittedName>
        <fullName evidence="1">Ubiquitin-like protein</fullName>
    </submittedName>
</protein>
<evidence type="ECO:0000313" key="1">
    <source>
        <dbReference type="EMBL" id="KAH7667891.1"/>
    </source>
</evidence>
<dbReference type="EMBL" id="CM037022">
    <property type="protein sequence ID" value="KAH7667891.1"/>
    <property type="molecule type" value="Genomic_DNA"/>
</dbReference>
<gene>
    <name evidence="1" type="ORF">IHE45_12G089200</name>
</gene>